<dbReference type="SUPFAM" id="SSF53383">
    <property type="entry name" value="PLP-dependent transferases"/>
    <property type="match status" value="1"/>
</dbReference>
<dbReference type="InterPro" id="IPR015424">
    <property type="entry name" value="PyrdxlP-dep_Trfase"/>
</dbReference>
<dbReference type="Gene3D" id="3.40.640.10">
    <property type="entry name" value="Type I PLP-dependent aspartate aminotransferase-like (Major domain)"/>
    <property type="match status" value="1"/>
</dbReference>
<dbReference type="GO" id="GO:0008117">
    <property type="term" value="F:sphinganine-1-phosphate aldolase activity"/>
    <property type="evidence" value="ECO:0007669"/>
    <property type="project" value="TreeGrafter"/>
</dbReference>
<protein>
    <submittedName>
        <fullName evidence="4">CyaC</fullName>
    </submittedName>
</protein>
<proteinExistence type="predicted"/>
<keyword evidence="2" id="KW-0663">Pyridoxal phosphate</keyword>
<comment type="cofactor">
    <cofactor evidence="1">
        <name>pyridoxal 5'-phosphate</name>
        <dbReference type="ChEBI" id="CHEBI:597326"/>
    </cofactor>
</comment>
<dbReference type="GO" id="GO:0016831">
    <property type="term" value="F:carboxy-lyase activity"/>
    <property type="evidence" value="ECO:0007669"/>
    <property type="project" value="UniProtKB-ARBA"/>
</dbReference>
<dbReference type="EMBL" id="MK388866">
    <property type="protein sequence ID" value="QIC03952.1"/>
    <property type="molecule type" value="Genomic_DNA"/>
</dbReference>
<evidence type="ECO:0000256" key="2">
    <source>
        <dbReference type="ARBA" id="ARBA00022898"/>
    </source>
</evidence>
<reference evidence="4" key="1">
    <citation type="journal article" date="2020" name="Angew. Chem. Int. Ed. Engl.">
        <title>Refactoring the Concise Biosynthetic Pathway of Cyanogramide Unveils Spirooxindole Formation Catalyzed by a P450 Enzyme.</title>
        <authorList>
            <person name="Zhu Y."/>
            <person name="Zhang Q."/>
            <person name="Fang C."/>
            <person name="Zhang Y."/>
            <person name="Ma L."/>
            <person name="Liu Z."/>
            <person name="Zhai S."/>
            <person name="Peng J."/>
            <person name="Zhang L."/>
            <person name="Zhu W."/>
            <person name="Zhang C."/>
        </authorList>
    </citation>
    <scope>NUCLEOTIDE SEQUENCE</scope>
    <source>
        <strain evidence="4">WH1-2216-6</strain>
    </source>
</reference>
<dbReference type="PANTHER" id="PTHR42735">
    <property type="match status" value="1"/>
</dbReference>
<dbReference type="GO" id="GO:0016020">
    <property type="term" value="C:membrane"/>
    <property type="evidence" value="ECO:0007669"/>
    <property type="project" value="GOC"/>
</dbReference>
<evidence type="ECO:0000313" key="4">
    <source>
        <dbReference type="EMBL" id="QIC03952.1"/>
    </source>
</evidence>
<dbReference type="OrthoDB" id="3335676at2"/>
<organism evidence="4">
    <name type="scientific">Actinoalloteichus cyanogriseus</name>
    <name type="common">Streptomyces caeruleus</name>
    <dbReference type="NCBI Taxonomy" id="2893586"/>
    <lineage>
        <taxon>Bacteria</taxon>
        <taxon>Bacillati</taxon>
        <taxon>Actinomycetota</taxon>
        <taxon>Actinomycetes</taxon>
        <taxon>Pseudonocardiales</taxon>
        <taxon>Pseudonocardiaceae</taxon>
        <taxon>Actinoalloteichus</taxon>
    </lineage>
</organism>
<evidence type="ECO:0000256" key="1">
    <source>
        <dbReference type="ARBA" id="ARBA00001933"/>
    </source>
</evidence>
<dbReference type="AlphaFoldDB" id="A0A6M3FWY6"/>
<sequence>MPSREFVETLTELRHRTLHPTEHNRGQLPERLSHALRTLAVPSHPDGAWLGTAPPDLGWLRDFEAVPEHMSDPDLVLRGVTAGLGAQLRAHAPGNLFNIFPVPLFDAVTAATLAQLYTPNALWDLLAGGTLEIERQLVRQLADLAGWPRDDAGGTFSFGGKAGLMYAVRIGLNRCLPESGRRGLAGGAAPVVVTTEHNHDSVEPVCALLGLGSEACVRVPAPGRDRATTAERVLTTVADLVARGTPVACVVLSGGSIMDHTIDPVGLVAAGLSSLSGSLPYRPYLHFDTAHGWPWLFFRDYDFPGNPLEIDPVTLAALREVSDLVAEAAWADSMTADFHKAGFCPYPSSAFLARNAAELHTLHEDPHTAEWRPWGGNLVLHHTIEHSRGAAGILAAFAALHSVGRTGFRVHLAHVTAMNNVFRAHLPEFGYELVNPTSPGMASVFWPVAPGGPATFAELGRAEPLLVDDANRYTQALYQRLAGLDPQHEVAAPIVLGFLPAFTHGAHGHPLSALRLLPNSPHHDEVTVAAIADRMATAKAEFDRSVTSRTGPLAGLRLRHVPE</sequence>
<evidence type="ECO:0000256" key="3">
    <source>
        <dbReference type="ARBA" id="ARBA00023239"/>
    </source>
</evidence>
<dbReference type="GO" id="GO:0030149">
    <property type="term" value="P:sphingolipid catabolic process"/>
    <property type="evidence" value="ECO:0007669"/>
    <property type="project" value="TreeGrafter"/>
</dbReference>
<keyword evidence="3" id="KW-0456">Lyase</keyword>
<dbReference type="RefSeq" id="WP_030106296.1">
    <property type="nucleotide sequence ID" value="NZ_JODV01000018.1"/>
</dbReference>
<dbReference type="PANTHER" id="PTHR42735:SF6">
    <property type="entry name" value="SPHINGOSINE-1-PHOSPHATE LYASE 1"/>
    <property type="match status" value="1"/>
</dbReference>
<accession>A0A6M3FWY6</accession>
<dbReference type="InterPro" id="IPR050477">
    <property type="entry name" value="GrpII_AminoAcid_Decarb"/>
</dbReference>
<dbReference type="InterPro" id="IPR015421">
    <property type="entry name" value="PyrdxlP-dep_Trfase_major"/>
</dbReference>
<name>A0A6M3FWY6_ACTCY</name>